<name>A0ABW1KYM3_9PROT</name>
<comment type="caution">
    <text evidence="5">The sequence shown here is derived from an EMBL/GenBank/DDBJ whole genome shotgun (WGS) entry which is preliminary data.</text>
</comment>
<keyword evidence="2" id="KW-0521">NADP</keyword>
<sequence length="292" mass="31591">MTDVKGKVAFITGGGSGVGLGQAEVFGKAGAKIAIADIREDHLKSAVAALAEKGVEAMPIHLDITDPEAYGRAADEVEAKLGQVQLLFNTAGVSIFGPLQQATLDDWKWQLDVNLWGVINGVQTFLPRMLERGDDCHITNTASMSAFVALPGTGIYCTAKMAIRGYSECLSMDLKDTKIKVSMLCPGAVDTNIHEAVLTRPAHLQKTGYYGADPNVMAHLKKVIEVGMKPARLAEYVLKGVEKNDLYILPYPEFRQTLEDIHARVMASLAKPEDDPEYEKRVAHGVPGGDKK</sequence>
<accession>A0ABW1KYM3</accession>
<dbReference type="SUPFAM" id="SSF51735">
    <property type="entry name" value="NAD(P)-binding Rossmann-fold domains"/>
    <property type="match status" value="1"/>
</dbReference>
<evidence type="ECO:0000256" key="2">
    <source>
        <dbReference type="ARBA" id="ARBA00022857"/>
    </source>
</evidence>
<evidence type="ECO:0000256" key="1">
    <source>
        <dbReference type="ARBA" id="ARBA00006484"/>
    </source>
</evidence>
<gene>
    <name evidence="5" type="ORF">ACFMB1_09295</name>
</gene>
<evidence type="ECO:0000256" key="3">
    <source>
        <dbReference type="ARBA" id="ARBA00023002"/>
    </source>
</evidence>
<dbReference type="PANTHER" id="PTHR43391:SF14">
    <property type="entry name" value="DEHYDROGENASE_REDUCTASE SDR FAMILY PROTEIN 7-LIKE"/>
    <property type="match status" value="1"/>
</dbReference>
<proteinExistence type="inferred from homology"/>
<dbReference type="PANTHER" id="PTHR43391">
    <property type="entry name" value="RETINOL DEHYDROGENASE-RELATED"/>
    <property type="match status" value="1"/>
</dbReference>
<protein>
    <submittedName>
        <fullName evidence="5">SDR family NAD(P)-dependent oxidoreductase</fullName>
    </submittedName>
</protein>
<keyword evidence="6" id="KW-1185">Reference proteome</keyword>
<dbReference type="CDD" id="cd05233">
    <property type="entry name" value="SDR_c"/>
    <property type="match status" value="1"/>
</dbReference>
<evidence type="ECO:0000313" key="6">
    <source>
        <dbReference type="Proteomes" id="UP001596116"/>
    </source>
</evidence>
<comment type="similarity">
    <text evidence="1">Belongs to the short-chain dehydrogenases/reductases (SDR) family.</text>
</comment>
<dbReference type="InterPro" id="IPR002347">
    <property type="entry name" value="SDR_fam"/>
</dbReference>
<keyword evidence="3" id="KW-0560">Oxidoreductase</keyword>
<organism evidence="5 6">
    <name type="scientific">Hyphococcus aureus</name>
    <dbReference type="NCBI Taxonomy" id="2666033"/>
    <lineage>
        <taxon>Bacteria</taxon>
        <taxon>Pseudomonadati</taxon>
        <taxon>Pseudomonadota</taxon>
        <taxon>Alphaproteobacteria</taxon>
        <taxon>Parvularculales</taxon>
        <taxon>Parvularculaceae</taxon>
        <taxon>Hyphococcus</taxon>
    </lineage>
</organism>
<dbReference type="PROSITE" id="PS00061">
    <property type="entry name" value="ADH_SHORT"/>
    <property type="match status" value="1"/>
</dbReference>
<dbReference type="RefSeq" id="WP_379878731.1">
    <property type="nucleotide sequence ID" value="NZ_JBHPON010000001.1"/>
</dbReference>
<dbReference type="Pfam" id="PF00106">
    <property type="entry name" value="adh_short"/>
    <property type="match status" value="1"/>
</dbReference>
<evidence type="ECO:0000313" key="5">
    <source>
        <dbReference type="EMBL" id="MFC6035736.1"/>
    </source>
</evidence>
<evidence type="ECO:0000256" key="4">
    <source>
        <dbReference type="SAM" id="MobiDB-lite"/>
    </source>
</evidence>
<reference evidence="5 6" key="1">
    <citation type="submission" date="2024-09" db="EMBL/GenBank/DDBJ databases">
        <authorList>
            <person name="Zhang Z.-H."/>
        </authorList>
    </citation>
    <scope>NUCLEOTIDE SEQUENCE [LARGE SCALE GENOMIC DNA]</scope>
    <source>
        <strain evidence="5 6">HHTR114</strain>
    </source>
</reference>
<dbReference type="PRINTS" id="PR00081">
    <property type="entry name" value="GDHRDH"/>
</dbReference>
<dbReference type="Gene3D" id="3.40.50.720">
    <property type="entry name" value="NAD(P)-binding Rossmann-like Domain"/>
    <property type="match status" value="1"/>
</dbReference>
<dbReference type="InterPro" id="IPR020904">
    <property type="entry name" value="Sc_DH/Rdtase_CS"/>
</dbReference>
<dbReference type="Proteomes" id="UP001596116">
    <property type="component" value="Unassembled WGS sequence"/>
</dbReference>
<dbReference type="InterPro" id="IPR036291">
    <property type="entry name" value="NAD(P)-bd_dom_sf"/>
</dbReference>
<dbReference type="EMBL" id="JBHPON010000001">
    <property type="protein sequence ID" value="MFC6035736.1"/>
    <property type="molecule type" value="Genomic_DNA"/>
</dbReference>
<feature type="region of interest" description="Disordered" evidence="4">
    <location>
        <begin position="272"/>
        <end position="292"/>
    </location>
</feature>